<feature type="transmembrane region" description="Helical" evidence="2">
    <location>
        <begin position="514"/>
        <end position="535"/>
    </location>
</feature>
<dbReference type="InterPro" id="IPR042480">
    <property type="entry name" value="DISP3"/>
</dbReference>
<name>A0AA88YHK6_PINIB</name>
<keyword evidence="2" id="KW-0812">Transmembrane</keyword>
<dbReference type="SUPFAM" id="SSF82866">
    <property type="entry name" value="Multidrug efflux transporter AcrB transmembrane domain"/>
    <property type="match status" value="1"/>
</dbReference>
<protein>
    <submittedName>
        <fullName evidence="3">Uncharacterized protein</fullName>
    </submittedName>
</protein>
<comment type="caution">
    <text evidence="3">The sequence shown here is derived from an EMBL/GenBank/DDBJ whole genome shotgun (WGS) entry which is preliminary data.</text>
</comment>
<dbReference type="Gene3D" id="1.20.1640.10">
    <property type="entry name" value="Multidrug efflux transporter AcrB transmembrane domain"/>
    <property type="match status" value="1"/>
</dbReference>
<reference evidence="3" key="1">
    <citation type="submission" date="2019-08" db="EMBL/GenBank/DDBJ databases">
        <title>The improved chromosome-level genome for the pearl oyster Pinctada fucata martensii using PacBio sequencing and Hi-C.</title>
        <authorList>
            <person name="Zheng Z."/>
        </authorList>
    </citation>
    <scope>NUCLEOTIDE SEQUENCE</scope>
    <source>
        <strain evidence="3">ZZ-2019</strain>
        <tissue evidence="3">Adductor muscle</tissue>
    </source>
</reference>
<feature type="transmembrane region" description="Helical" evidence="2">
    <location>
        <begin position="95"/>
        <end position="119"/>
    </location>
</feature>
<evidence type="ECO:0000256" key="2">
    <source>
        <dbReference type="SAM" id="Phobius"/>
    </source>
</evidence>
<feature type="region of interest" description="Disordered" evidence="1">
    <location>
        <begin position="608"/>
        <end position="681"/>
    </location>
</feature>
<evidence type="ECO:0000313" key="3">
    <source>
        <dbReference type="EMBL" id="KAK3105035.1"/>
    </source>
</evidence>
<feature type="transmembrane region" description="Helical" evidence="2">
    <location>
        <begin position="996"/>
        <end position="1019"/>
    </location>
</feature>
<feature type="compositionally biased region" description="Basic and acidic residues" evidence="1">
    <location>
        <begin position="645"/>
        <end position="656"/>
    </location>
</feature>
<feature type="transmembrane region" description="Helical" evidence="2">
    <location>
        <begin position="884"/>
        <end position="908"/>
    </location>
</feature>
<feature type="transmembrane region" description="Helical" evidence="2">
    <location>
        <begin position="448"/>
        <end position="467"/>
    </location>
</feature>
<feature type="transmembrane region" description="Helical" evidence="2">
    <location>
        <begin position="423"/>
        <end position="441"/>
    </location>
</feature>
<dbReference type="PANTHER" id="PTHR46687">
    <property type="entry name" value="PROTEIN DISPATCHED HOMOLOG 3"/>
    <property type="match status" value="1"/>
</dbReference>
<keyword evidence="4" id="KW-1185">Reference proteome</keyword>
<sequence length="1100" mass="122293">MSKVFTRATRGQYSGVPMDDMSEEINAQVFPGCSTNGDEISHPPNSANENPAQTENFSSITANQSLDYISFPSPEIESRRSIFQCRCTCSKRCQFVIGIVLALFAMLLVPGICASLGYYSIFVKEPAPVIDKSYHSFSIPNHPVSLHYEAFNNARKTGTSDLSSFYYAVLRAKWQNQSHKSKLPKSSFAFKTHNHGQNLDFVQRKLDTVNFVQDVGKSDGNNIFTKEKLEHIHKVEKEIINFPQFKEFCFKDIFLDDPAVKSINGCAPLNSLLSYFYPSIVDGKPYYDGLGMTLTSDINETLKLALSSDHLYYFVDEKMNKDHRESHLLRTEVLFGAPLHGYQYVGDKIKEQSEKFKKFVVKYIDLLSESSSDEVQVLYGGNEIFDYEVESTFWKDVSMAYYSGGAIFLFMLIFSSFSLWLTIWGLVAILSCFPLAFYFYRVVFNIRALGILNGVAAFVIIGIATYASQSTDEDDVPLIDSQVEPPSERDSFIGGLLQSVLYYAVAKPVIKARLVILGLSLIIFGVSIALSTQLSPEAKSPRLFRDDSNLQMLLDLKEKLGIDSMSCSKCSAVYHVIKTTKILKGHTATSPVTKNLVTTTTTTTTKTMTTKITTQQPKSPTTTKQPMVKKTTKQMKPQRPTPKTDTPEPKVPETKHPHPTSVAPATQQPPTPPSECEVEDCDHPKARPYIETGATVYVVFGVDHVDSNVDVENEGHVVDNRERKVAYDAAFSRSFQFFNLTSMKQSLSALCRVCKRIAERTDLVKNGTAQCFPPQLFRMLETNLHLDPPMECQDLPAISQTAFGRQQTTHYIGGMDNNRTGLKWWAFGFESTSKKTESYFAAYRQFLEWESLISEIKAKDLHDSPQLMSIYQTSDFWTKVMMEVVAVSSAIYGLVLSMLICVVSVAIFTGHAALLLIVFFTIAEMIVLVVAIFYLAGWRMGGVEAVSLSILVGSSVDYCVHLVEGYLLAGKAVPGKFKQNKSQTRQWRTKAAVSHIGNSILSSAITTIVAAVPLTQTIIQPFAKFGQIVAINTAVSILYTLTVCTGMLGTLAPPTFILKWKSVGKAFIGTITSVGIFVLLLFVLSKCGVVIPDPNGNSLF</sequence>
<dbReference type="EMBL" id="VSWD01000004">
    <property type="protein sequence ID" value="KAK3105035.1"/>
    <property type="molecule type" value="Genomic_DNA"/>
</dbReference>
<dbReference type="Proteomes" id="UP001186944">
    <property type="component" value="Unassembled WGS sequence"/>
</dbReference>
<dbReference type="GO" id="GO:0005737">
    <property type="term" value="C:cytoplasm"/>
    <property type="evidence" value="ECO:0007669"/>
    <property type="project" value="TreeGrafter"/>
</dbReference>
<dbReference type="AlphaFoldDB" id="A0AA88YHK6"/>
<organism evidence="3 4">
    <name type="scientific">Pinctada imbricata</name>
    <name type="common">Atlantic pearl-oyster</name>
    <name type="synonym">Pinctada martensii</name>
    <dbReference type="NCBI Taxonomy" id="66713"/>
    <lineage>
        <taxon>Eukaryota</taxon>
        <taxon>Metazoa</taxon>
        <taxon>Spiralia</taxon>
        <taxon>Lophotrochozoa</taxon>
        <taxon>Mollusca</taxon>
        <taxon>Bivalvia</taxon>
        <taxon>Autobranchia</taxon>
        <taxon>Pteriomorphia</taxon>
        <taxon>Pterioida</taxon>
        <taxon>Pterioidea</taxon>
        <taxon>Pteriidae</taxon>
        <taxon>Pinctada</taxon>
    </lineage>
</organism>
<feature type="transmembrane region" description="Helical" evidence="2">
    <location>
        <begin position="1025"/>
        <end position="1051"/>
    </location>
</feature>
<gene>
    <name evidence="3" type="ORF">FSP39_015773</name>
</gene>
<proteinExistence type="predicted"/>
<keyword evidence="2" id="KW-1133">Transmembrane helix</keyword>
<dbReference type="PANTHER" id="PTHR46687:SF1">
    <property type="entry name" value="PROTEIN DISPATCHED HOMOLOG 3"/>
    <property type="match status" value="1"/>
</dbReference>
<accession>A0AA88YHK6</accession>
<feature type="transmembrane region" description="Helical" evidence="2">
    <location>
        <begin position="914"/>
        <end position="936"/>
    </location>
</feature>
<feature type="compositionally biased region" description="Low complexity" evidence="1">
    <location>
        <begin position="608"/>
        <end position="626"/>
    </location>
</feature>
<feature type="transmembrane region" description="Helical" evidence="2">
    <location>
        <begin position="1063"/>
        <end position="1084"/>
    </location>
</feature>
<keyword evidence="2" id="KW-0472">Membrane</keyword>
<evidence type="ECO:0000256" key="1">
    <source>
        <dbReference type="SAM" id="MobiDB-lite"/>
    </source>
</evidence>
<evidence type="ECO:0000313" key="4">
    <source>
        <dbReference type="Proteomes" id="UP001186944"/>
    </source>
</evidence>